<protein>
    <recommendedName>
        <fullName evidence="10">Porin</fullName>
    </recommendedName>
</protein>
<keyword evidence="4 10" id="KW-0812">Transmembrane</keyword>
<evidence type="ECO:0000256" key="9">
    <source>
        <dbReference type="ARBA" id="ARBA00023237"/>
    </source>
</evidence>
<keyword evidence="7 10" id="KW-0626">Porin</keyword>
<evidence type="ECO:0000256" key="5">
    <source>
        <dbReference type="ARBA" id="ARBA00022729"/>
    </source>
</evidence>
<keyword evidence="6 10" id="KW-0406">Ion transport</keyword>
<evidence type="ECO:0000256" key="7">
    <source>
        <dbReference type="ARBA" id="ARBA00023114"/>
    </source>
</evidence>
<organism evidence="11 12">
    <name type="scientific">Chelativorans intermedius</name>
    <dbReference type="NCBI Taxonomy" id="515947"/>
    <lineage>
        <taxon>Bacteria</taxon>
        <taxon>Pseudomonadati</taxon>
        <taxon>Pseudomonadota</taxon>
        <taxon>Alphaproteobacteria</taxon>
        <taxon>Hyphomicrobiales</taxon>
        <taxon>Phyllobacteriaceae</taxon>
        <taxon>Chelativorans</taxon>
    </lineage>
</organism>
<feature type="chain" id="PRO_5044987794" description="Porin" evidence="10">
    <location>
        <begin position="23"/>
        <end position="347"/>
    </location>
</feature>
<comment type="domain">
    <text evidence="10">Consists of 16-stranded beta-barrel sheets, with large surface-exposed loops, that form a transmembrane pore at the center of each barrel. The pore is partially ocluded by a peptide loop that folds into the pore lumen.</text>
</comment>
<dbReference type="EMBL" id="JBHLXD010000023">
    <property type="protein sequence ID" value="MFC0209501.1"/>
    <property type="molecule type" value="Genomic_DNA"/>
</dbReference>
<evidence type="ECO:0000256" key="8">
    <source>
        <dbReference type="ARBA" id="ARBA00023136"/>
    </source>
</evidence>
<comment type="function">
    <text evidence="10">Forms passive diffusion pores that allow small molecular weight hydrophilic materials across the outer membrane.</text>
</comment>
<comment type="caution">
    <text evidence="11">The sequence shown here is derived from an EMBL/GenBank/DDBJ whole genome shotgun (WGS) entry which is preliminary data.</text>
</comment>
<dbReference type="Pfam" id="PF02530">
    <property type="entry name" value="Porin_2"/>
    <property type="match status" value="1"/>
</dbReference>
<gene>
    <name evidence="11" type="ORF">ACFFJ2_13935</name>
</gene>
<reference evidence="11 12" key="1">
    <citation type="submission" date="2024-09" db="EMBL/GenBank/DDBJ databases">
        <authorList>
            <person name="Sun Q."/>
            <person name="Mori K."/>
        </authorList>
    </citation>
    <scope>NUCLEOTIDE SEQUENCE [LARGE SCALE GENOMIC DNA]</scope>
    <source>
        <strain evidence="11 12">CCM 8543</strain>
    </source>
</reference>
<dbReference type="RefSeq" id="WP_261521841.1">
    <property type="nucleotide sequence ID" value="NZ_JAODNW010000020.1"/>
</dbReference>
<evidence type="ECO:0000256" key="1">
    <source>
        <dbReference type="ARBA" id="ARBA00009521"/>
    </source>
</evidence>
<evidence type="ECO:0000256" key="4">
    <source>
        <dbReference type="ARBA" id="ARBA00022692"/>
    </source>
</evidence>
<evidence type="ECO:0000256" key="6">
    <source>
        <dbReference type="ARBA" id="ARBA00023065"/>
    </source>
</evidence>
<name>A0ABV6DA30_9HYPH</name>
<comment type="subcellular location">
    <subcellularLocation>
        <location evidence="10">Cell outer membrane</location>
        <topology evidence="10">Multi-pass membrane protein</topology>
    </subcellularLocation>
</comment>
<evidence type="ECO:0000313" key="11">
    <source>
        <dbReference type="EMBL" id="MFC0209501.1"/>
    </source>
</evidence>
<evidence type="ECO:0000313" key="12">
    <source>
        <dbReference type="Proteomes" id="UP001589755"/>
    </source>
</evidence>
<dbReference type="InterPro" id="IPR003684">
    <property type="entry name" value="Porin_alphabac"/>
</dbReference>
<keyword evidence="12" id="KW-1185">Reference proteome</keyword>
<accession>A0ABV6DA30</accession>
<evidence type="ECO:0000256" key="2">
    <source>
        <dbReference type="ARBA" id="ARBA00022448"/>
    </source>
</evidence>
<evidence type="ECO:0000256" key="3">
    <source>
        <dbReference type="ARBA" id="ARBA00022452"/>
    </source>
</evidence>
<proteinExistence type="inferred from homology"/>
<keyword evidence="9 10" id="KW-0998">Cell outer membrane</keyword>
<comment type="similarity">
    <text evidence="1 10">Belongs to the alphaproteobacteria porin family.</text>
</comment>
<evidence type="ECO:0000256" key="10">
    <source>
        <dbReference type="RuleBase" id="RU364005"/>
    </source>
</evidence>
<dbReference type="SUPFAM" id="SSF56935">
    <property type="entry name" value="Porins"/>
    <property type="match status" value="1"/>
</dbReference>
<sequence length="347" mass="37326">MNIKSLLIGSAAATVAATGAQAADPIFVPEPEPMEYVRVCDVYGAGFFYIPGTETCLKIGGYVRYEIQWNEDDDGWRKLARGDLTIDARSETEYGTLGGFIEFRADSYSGFGGFDPDADDSGILDSFGASITRGVYLQQAIISLGGLSMGYSDTLYDAGLSGEFDSGGGSSTHFIRYTFDAANGVFVTVALEEEDWNVDYTPNVVGNIGVSQGWGGVNGWVAYDATAEEWAAKAIAKINATEQLTIEGLVTYESGSSAYSVTRGGYEWSVGGYLKYVATPKLTVGFGGQYFADRHATLPGADDWALGGVIDYKLVENFNTKLAVNYNDGDSFADGQFSGFLRFDRNF</sequence>
<feature type="signal peptide" evidence="10">
    <location>
        <begin position="1"/>
        <end position="22"/>
    </location>
</feature>
<dbReference type="Proteomes" id="UP001589755">
    <property type="component" value="Unassembled WGS sequence"/>
</dbReference>
<keyword evidence="3 10" id="KW-1134">Transmembrane beta strand</keyword>
<keyword evidence="8 10" id="KW-0472">Membrane</keyword>
<keyword evidence="5 10" id="KW-0732">Signal</keyword>
<keyword evidence="2 10" id="KW-0813">Transport</keyword>